<feature type="region of interest" description="Disordered" evidence="1">
    <location>
        <begin position="24"/>
        <end position="60"/>
    </location>
</feature>
<keyword evidence="3" id="KW-1185">Reference proteome</keyword>
<evidence type="ECO:0000256" key="1">
    <source>
        <dbReference type="SAM" id="MobiDB-lite"/>
    </source>
</evidence>
<name>A0A7J0G293_9ERIC</name>
<protein>
    <submittedName>
        <fullName evidence="2">Uncharacterized protein</fullName>
    </submittedName>
</protein>
<sequence length="60" mass="6203">MSFEGVLRDLSKVSAAGIEYHTAKVSEQSESEANNSDVVPSADDIIHASHGDNSAATAGQ</sequence>
<organism evidence="2 3">
    <name type="scientific">Actinidia rufa</name>
    <dbReference type="NCBI Taxonomy" id="165716"/>
    <lineage>
        <taxon>Eukaryota</taxon>
        <taxon>Viridiplantae</taxon>
        <taxon>Streptophyta</taxon>
        <taxon>Embryophyta</taxon>
        <taxon>Tracheophyta</taxon>
        <taxon>Spermatophyta</taxon>
        <taxon>Magnoliopsida</taxon>
        <taxon>eudicotyledons</taxon>
        <taxon>Gunneridae</taxon>
        <taxon>Pentapetalae</taxon>
        <taxon>asterids</taxon>
        <taxon>Ericales</taxon>
        <taxon>Actinidiaceae</taxon>
        <taxon>Actinidia</taxon>
    </lineage>
</organism>
<evidence type="ECO:0000313" key="2">
    <source>
        <dbReference type="EMBL" id="GFZ04893.1"/>
    </source>
</evidence>
<dbReference type="Proteomes" id="UP000585474">
    <property type="component" value="Unassembled WGS sequence"/>
</dbReference>
<comment type="caution">
    <text evidence="2">The sequence shown here is derived from an EMBL/GenBank/DDBJ whole genome shotgun (WGS) entry which is preliminary data.</text>
</comment>
<dbReference type="AlphaFoldDB" id="A0A7J0G293"/>
<proteinExistence type="predicted"/>
<gene>
    <name evidence="2" type="ORF">Acr_17g0004650</name>
</gene>
<feature type="compositionally biased region" description="Polar residues" evidence="1">
    <location>
        <begin position="51"/>
        <end position="60"/>
    </location>
</feature>
<evidence type="ECO:0000313" key="3">
    <source>
        <dbReference type="Proteomes" id="UP000585474"/>
    </source>
</evidence>
<feature type="compositionally biased region" description="Polar residues" evidence="1">
    <location>
        <begin position="25"/>
        <end position="38"/>
    </location>
</feature>
<accession>A0A7J0G293</accession>
<dbReference type="EMBL" id="BJWL01000017">
    <property type="protein sequence ID" value="GFZ04893.1"/>
    <property type="molecule type" value="Genomic_DNA"/>
</dbReference>
<reference evidence="2 3" key="1">
    <citation type="submission" date="2019-07" db="EMBL/GenBank/DDBJ databases">
        <title>De Novo Assembly of kiwifruit Actinidia rufa.</title>
        <authorList>
            <person name="Sugita-Konishi S."/>
            <person name="Sato K."/>
            <person name="Mori E."/>
            <person name="Abe Y."/>
            <person name="Kisaki G."/>
            <person name="Hamano K."/>
            <person name="Suezawa K."/>
            <person name="Otani M."/>
            <person name="Fukuda T."/>
            <person name="Manabe T."/>
            <person name="Gomi K."/>
            <person name="Tabuchi M."/>
            <person name="Akimitsu K."/>
            <person name="Kataoka I."/>
        </authorList>
    </citation>
    <scope>NUCLEOTIDE SEQUENCE [LARGE SCALE GENOMIC DNA]</scope>
    <source>
        <strain evidence="3">cv. Fuchu</strain>
    </source>
</reference>